<dbReference type="EMBL" id="BCTB01000004">
    <property type="protein sequence ID" value="GAT14016.1"/>
    <property type="molecule type" value="Genomic_DNA"/>
</dbReference>
<reference evidence="8" key="2">
    <citation type="submission" date="2016-02" db="EMBL/GenBank/DDBJ databases">
        <title>Draft genome sequence of five rapidly growing Mycobacterium species.</title>
        <authorList>
            <person name="Katahira K."/>
            <person name="Gotou Y."/>
            <person name="Iida K."/>
            <person name="Ogura Y."/>
            <person name="Hayashi T."/>
        </authorList>
    </citation>
    <scope>NUCLEOTIDE SEQUENCE [LARGE SCALE GENOMIC DNA]</scope>
    <source>
        <strain evidence="8">JCM6362</strain>
    </source>
</reference>
<feature type="domain" description="NADH-ubiquinone oxidoreductase 51kDa subunit iron-sulphur binding" evidence="6">
    <location>
        <begin position="321"/>
        <end position="366"/>
    </location>
</feature>
<keyword evidence="4" id="KW-0408">Iron</keyword>
<protein>
    <submittedName>
        <fullName evidence="7">NADH:ubiquinone oxidoreductase, NADH-binding (51 kD) subunit</fullName>
    </submittedName>
</protein>
<dbReference type="AlphaFoldDB" id="A0A117ILP2"/>
<keyword evidence="5" id="KW-0411">Iron-sulfur</keyword>
<keyword evidence="7" id="KW-0830">Ubiquinone</keyword>
<dbReference type="SUPFAM" id="SSF140490">
    <property type="entry name" value="Nqo1C-terminal domain-like"/>
    <property type="match status" value="1"/>
</dbReference>
<dbReference type="Gene3D" id="1.20.1440.230">
    <property type="entry name" value="NADH-ubiquinone oxidoreductase 51kDa subunit, iron-sulphur binding domain"/>
    <property type="match status" value="1"/>
</dbReference>
<gene>
    <name evidence="7" type="ORF">RMCT_0987</name>
</gene>
<dbReference type="Pfam" id="PF10589">
    <property type="entry name" value="NADH_4Fe-4S"/>
    <property type="match status" value="1"/>
</dbReference>
<dbReference type="Gene3D" id="3.10.20.600">
    <property type="match status" value="1"/>
</dbReference>
<evidence type="ECO:0000256" key="1">
    <source>
        <dbReference type="ARBA" id="ARBA00007523"/>
    </source>
</evidence>
<dbReference type="GO" id="GO:0051539">
    <property type="term" value="F:4 iron, 4 sulfur cluster binding"/>
    <property type="evidence" value="ECO:0007669"/>
    <property type="project" value="UniProtKB-KW"/>
</dbReference>
<evidence type="ECO:0000313" key="8">
    <source>
        <dbReference type="Proteomes" id="UP000069654"/>
    </source>
</evidence>
<evidence type="ECO:0000256" key="2">
    <source>
        <dbReference type="ARBA" id="ARBA00022485"/>
    </source>
</evidence>
<proteinExistence type="inferred from homology"/>
<reference evidence="7 8" key="1">
    <citation type="journal article" date="2016" name="Genome Announc.">
        <title>Draft Genome Sequences of Five Rapidly Growing Mycobacterium Species, M. thermoresistibile, M. fortuitum subsp. acetamidolyticum, M. canariasense, M. brisbanense, and M. novocastrense.</title>
        <authorList>
            <person name="Katahira K."/>
            <person name="Ogura Y."/>
            <person name="Gotoh Y."/>
            <person name="Hayashi T."/>
        </authorList>
    </citation>
    <scope>NUCLEOTIDE SEQUENCE [LARGE SCALE GENOMIC DNA]</scope>
    <source>
        <strain evidence="7 8">JCM6362</strain>
    </source>
</reference>
<dbReference type="PANTHER" id="PTHR43578:SF3">
    <property type="entry name" value="NADH-QUINONE OXIDOREDUCTASE SUBUNIT F"/>
    <property type="match status" value="1"/>
</dbReference>
<dbReference type="Gene3D" id="3.40.50.11540">
    <property type="entry name" value="NADH-ubiquinone oxidoreductase 51kDa subunit"/>
    <property type="match status" value="1"/>
</dbReference>
<dbReference type="GO" id="GO:0046872">
    <property type="term" value="F:metal ion binding"/>
    <property type="evidence" value="ECO:0007669"/>
    <property type="project" value="UniProtKB-KW"/>
</dbReference>
<organism evidence="7 8">
    <name type="scientific">Mycolicibacterium thermoresistibile</name>
    <name type="common">Mycobacterium thermoresistibile</name>
    <dbReference type="NCBI Taxonomy" id="1797"/>
    <lineage>
        <taxon>Bacteria</taxon>
        <taxon>Bacillati</taxon>
        <taxon>Actinomycetota</taxon>
        <taxon>Actinomycetes</taxon>
        <taxon>Mycobacteriales</taxon>
        <taxon>Mycobacteriaceae</taxon>
        <taxon>Mycolicibacterium</taxon>
    </lineage>
</organism>
<dbReference type="OMA" id="INGGPAK"/>
<keyword evidence="2" id="KW-0004">4Fe-4S</keyword>
<dbReference type="STRING" id="1797.RMCT_0987"/>
<dbReference type="InterPro" id="IPR037207">
    <property type="entry name" value="Nuop51_4Fe4S-bd_sf"/>
</dbReference>
<evidence type="ECO:0000256" key="5">
    <source>
        <dbReference type="ARBA" id="ARBA00023014"/>
    </source>
</evidence>
<dbReference type="PANTHER" id="PTHR43578">
    <property type="entry name" value="NADH-QUINONE OXIDOREDUCTASE SUBUNIT F"/>
    <property type="match status" value="1"/>
</dbReference>
<dbReference type="InterPro" id="IPR019575">
    <property type="entry name" value="Nuop51_4Fe4S-bd"/>
</dbReference>
<evidence type="ECO:0000259" key="6">
    <source>
        <dbReference type="SMART" id="SM00928"/>
    </source>
</evidence>
<name>A0A117ILP2_MYCTH</name>
<dbReference type="InterPro" id="IPR037225">
    <property type="entry name" value="Nuo51_FMN-bd_sf"/>
</dbReference>
<dbReference type="SUPFAM" id="SSF142019">
    <property type="entry name" value="Nqo1 FMN-binding domain-like"/>
    <property type="match status" value="1"/>
</dbReference>
<sequence length="433" mass="45057">MKSTAAPVDLTVAAWPGITPRLLGAGAEDGAAYAAAGGYRPLTDAPALLEQTELSGLSGRGGAAFPLATKLRSVADNGRRRATAPVVVANGEEGEPASVKDRWLLRNRPHLVLDGLRLAARVVGADRGYVYVSDPRAAAAVESALAEAPADSFDGLRVTPAIVDPGYVAGEETAAVRMLNGGPAKPTDKPPRPFEQGVDGRPTLVSNVETLANLVYVHRHGAEAFRSLGTPMSPGTFLATVTGAGRPPALYELPYGIAFTDLLAHHGVPAESVRGVLMGGYFAGLLNTDVLDATLDHESIRRLGSGLGCGAISILTDDCPVAVAAAVMDYFDRENAGQCGSCFNGTAAMAAVTGALRDGVATDEDLARLERWSVVLRGRGACGTLDGATNIAASLLRHFPQVVARHLDNSCETCRPGPFRAQRPYEVEAVTES</sequence>
<comment type="similarity">
    <text evidence="1">Belongs to the complex I 51 kDa subunit family.</text>
</comment>
<dbReference type="OrthoDB" id="9805533at2"/>
<evidence type="ECO:0000256" key="4">
    <source>
        <dbReference type="ARBA" id="ARBA00023004"/>
    </source>
</evidence>
<comment type="caution">
    <text evidence="7">The sequence shown here is derived from an EMBL/GenBank/DDBJ whole genome shotgun (WGS) entry which is preliminary data.</text>
</comment>
<dbReference type="Proteomes" id="UP000069654">
    <property type="component" value="Unassembled WGS sequence"/>
</dbReference>
<keyword evidence="3" id="KW-0479">Metal-binding</keyword>
<evidence type="ECO:0000256" key="3">
    <source>
        <dbReference type="ARBA" id="ARBA00022723"/>
    </source>
</evidence>
<dbReference type="InterPro" id="IPR011538">
    <property type="entry name" value="Nuo51_FMN-bd"/>
</dbReference>
<dbReference type="SUPFAM" id="SSF142984">
    <property type="entry name" value="Nqo1 middle domain-like"/>
    <property type="match status" value="1"/>
</dbReference>
<accession>A0A117ILP2</accession>
<dbReference type="Pfam" id="PF01512">
    <property type="entry name" value="Complex1_51K"/>
    <property type="match status" value="1"/>
</dbReference>
<dbReference type="SMART" id="SM00928">
    <property type="entry name" value="NADH_4Fe-4S"/>
    <property type="match status" value="1"/>
</dbReference>
<dbReference type="RefSeq" id="WP_003927076.1">
    <property type="nucleotide sequence ID" value="NZ_BCTB01000004.1"/>
</dbReference>
<evidence type="ECO:0000313" key="7">
    <source>
        <dbReference type="EMBL" id="GAT14016.1"/>
    </source>
</evidence>